<comment type="caution">
    <text evidence="1">The sequence shown here is derived from an EMBL/GenBank/DDBJ whole genome shotgun (WGS) entry which is preliminary data.</text>
</comment>
<name>A0A5J4XAQ5_9EUKA</name>
<dbReference type="EMBL" id="SNRW01000006">
    <property type="protein sequence ID" value="KAA6404381.1"/>
    <property type="molecule type" value="Genomic_DNA"/>
</dbReference>
<dbReference type="AlphaFoldDB" id="A0A5J4XAQ5"/>
<sequence length="164" mass="19223">MNEKAKALMEQMINKDNEKDNEKSNEWISEIDNAVVDTSPINEITNELIIEQIKIDLRKLLMNYVILKEIRNQELRNNKKQIDQKNYRDKNMNQNQIKDKEFSITNKDCTLDVMSIEIADVQQAGDANYKELAYPTFYSNNNLAAKAGEHWSERKGRYYNKANA</sequence>
<dbReference type="Proteomes" id="UP000324800">
    <property type="component" value="Unassembled WGS sequence"/>
</dbReference>
<evidence type="ECO:0000313" key="1">
    <source>
        <dbReference type="EMBL" id="KAA6404381.1"/>
    </source>
</evidence>
<reference evidence="1 2" key="1">
    <citation type="submission" date="2019-03" db="EMBL/GenBank/DDBJ databases">
        <title>Single cell metagenomics reveals metabolic interactions within the superorganism composed of flagellate Streblomastix strix and complex community of Bacteroidetes bacteria on its surface.</title>
        <authorList>
            <person name="Treitli S.C."/>
            <person name="Kolisko M."/>
            <person name="Husnik F."/>
            <person name="Keeling P."/>
            <person name="Hampl V."/>
        </authorList>
    </citation>
    <scope>NUCLEOTIDE SEQUENCE [LARGE SCALE GENOMIC DNA]</scope>
    <source>
        <strain evidence="1">ST1C</strain>
    </source>
</reference>
<gene>
    <name evidence="1" type="ORF">EZS28_000092</name>
</gene>
<evidence type="ECO:0000313" key="2">
    <source>
        <dbReference type="Proteomes" id="UP000324800"/>
    </source>
</evidence>
<organism evidence="1 2">
    <name type="scientific">Streblomastix strix</name>
    <dbReference type="NCBI Taxonomy" id="222440"/>
    <lineage>
        <taxon>Eukaryota</taxon>
        <taxon>Metamonada</taxon>
        <taxon>Preaxostyla</taxon>
        <taxon>Oxymonadida</taxon>
        <taxon>Streblomastigidae</taxon>
        <taxon>Streblomastix</taxon>
    </lineage>
</organism>
<dbReference type="OrthoDB" id="10689660at2759"/>
<protein>
    <submittedName>
        <fullName evidence="1">Uncharacterized protein</fullName>
    </submittedName>
</protein>
<proteinExistence type="predicted"/>
<accession>A0A5J4XAQ5</accession>